<evidence type="ECO:0000256" key="1">
    <source>
        <dbReference type="SAM" id="SignalP"/>
    </source>
</evidence>
<accession>A0A937F8I3</accession>
<evidence type="ECO:0000313" key="3">
    <source>
        <dbReference type="Proteomes" id="UP000659388"/>
    </source>
</evidence>
<dbReference type="AlphaFoldDB" id="A0A937F8I3"/>
<name>A0A937F8I3_9BACT</name>
<organism evidence="2 3">
    <name type="scientific">Fulvivirga sediminis</name>
    <dbReference type="NCBI Taxonomy" id="2803949"/>
    <lineage>
        <taxon>Bacteria</taxon>
        <taxon>Pseudomonadati</taxon>
        <taxon>Bacteroidota</taxon>
        <taxon>Cytophagia</taxon>
        <taxon>Cytophagales</taxon>
        <taxon>Fulvivirgaceae</taxon>
        <taxon>Fulvivirga</taxon>
    </lineage>
</organism>
<evidence type="ECO:0000313" key="2">
    <source>
        <dbReference type="EMBL" id="MBL3658427.1"/>
    </source>
</evidence>
<feature type="signal peptide" evidence="1">
    <location>
        <begin position="1"/>
        <end position="21"/>
    </location>
</feature>
<reference evidence="2" key="1">
    <citation type="submission" date="2021-01" db="EMBL/GenBank/DDBJ databases">
        <title>Fulvivirga kasyanovii gen. nov., sp nov., a novel member of the phylum Bacteroidetes isolated from seawater in a mussel farm.</title>
        <authorList>
            <person name="Zhao L.-H."/>
            <person name="Wang Z.-J."/>
        </authorList>
    </citation>
    <scope>NUCLEOTIDE SEQUENCE</scope>
    <source>
        <strain evidence="2">2943</strain>
    </source>
</reference>
<sequence length="287" mass="33177">MKRFFKKPLFMALFFALFICCNDNDEPTPASDDKPTLTPTEPESIDSSCDLKVVYRDSKNSNRISTSYVNDGYGSDTVEYREYADSSLVYYMTFEYNSQTQVTLAKRFDMNGVLGSEQSTEYWPTGKKKMTKVVRKKLETLYDKTNTTQESYFDENGKIIEYKNLNNSGSLMNHVVYTNTYDEGKLVKAIRDDLFYNYDAIVEYSYNSDGLIDEMVTKNMSEEVTARTKYEYGEGINEVKRYSSDGTVLIGSEKFFRDENDKILKTQSLEADGSIRNEHHYSYKCSN</sequence>
<evidence type="ECO:0008006" key="4">
    <source>
        <dbReference type="Google" id="ProtNLM"/>
    </source>
</evidence>
<keyword evidence="3" id="KW-1185">Reference proteome</keyword>
<gene>
    <name evidence="2" type="ORF">JL102_19905</name>
</gene>
<proteinExistence type="predicted"/>
<dbReference type="EMBL" id="JAESIY010000013">
    <property type="protein sequence ID" value="MBL3658427.1"/>
    <property type="molecule type" value="Genomic_DNA"/>
</dbReference>
<keyword evidence="1" id="KW-0732">Signal</keyword>
<comment type="caution">
    <text evidence="2">The sequence shown here is derived from an EMBL/GenBank/DDBJ whole genome shotgun (WGS) entry which is preliminary data.</text>
</comment>
<protein>
    <recommendedName>
        <fullName evidence="4">DUF4595 domain-containing protein</fullName>
    </recommendedName>
</protein>
<dbReference type="Proteomes" id="UP000659388">
    <property type="component" value="Unassembled WGS sequence"/>
</dbReference>
<dbReference type="RefSeq" id="WP_202246223.1">
    <property type="nucleotide sequence ID" value="NZ_JAESIY010000013.1"/>
</dbReference>
<feature type="chain" id="PRO_5037303670" description="DUF4595 domain-containing protein" evidence="1">
    <location>
        <begin position="22"/>
        <end position="287"/>
    </location>
</feature>